<dbReference type="RefSeq" id="WP_045978831.1">
    <property type="nucleotide sequence ID" value="NZ_JXXY01000004.1"/>
</dbReference>
<dbReference type="GeneID" id="58228672"/>
<evidence type="ECO:0000313" key="2">
    <source>
        <dbReference type="EMBL" id="KJY99801.1"/>
    </source>
</evidence>
<reference evidence="2 3" key="1">
    <citation type="journal article" date="2015" name="BMC Genomics">
        <title>Genome mining reveals unlocked bioactive potential of marine Gram-negative bacteria.</title>
        <authorList>
            <person name="Machado H."/>
            <person name="Sonnenschein E.C."/>
            <person name="Melchiorsen J."/>
            <person name="Gram L."/>
        </authorList>
    </citation>
    <scope>NUCLEOTIDE SEQUENCE [LARGE SCALE GENOMIC DNA]</scope>
    <source>
        <strain evidence="2 3">S3137</strain>
    </source>
</reference>
<dbReference type="Gene3D" id="3.40.50.1820">
    <property type="entry name" value="alpha/beta hydrolase"/>
    <property type="match status" value="1"/>
</dbReference>
<proteinExistence type="predicted"/>
<accession>A0A0F4PXY3</accession>
<comment type="caution">
    <text evidence="2">The sequence shown here is derived from an EMBL/GenBank/DDBJ whole genome shotgun (WGS) entry which is preliminary data.</text>
</comment>
<keyword evidence="1" id="KW-0732">Signal</keyword>
<feature type="signal peptide" evidence="1">
    <location>
        <begin position="1"/>
        <end position="19"/>
    </location>
</feature>
<keyword evidence="3" id="KW-1185">Reference proteome</keyword>
<evidence type="ECO:0000313" key="3">
    <source>
        <dbReference type="Proteomes" id="UP000033664"/>
    </source>
</evidence>
<dbReference type="PATRIC" id="fig|151081.8.peg.1152"/>
<dbReference type="OrthoDB" id="1094867at2"/>
<evidence type="ECO:0000256" key="1">
    <source>
        <dbReference type="SAM" id="SignalP"/>
    </source>
</evidence>
<organism evidence="2 3">
    <name type="scientific">Pseudoalteromonas ruthenica</name>
    <dbReference type="NCBI Taxonomy" id="151081"/>
    <lineage>
        <taxon>Bacteria</taxon>
        <taxon>Pseudomonadati</taxon>
        <taxon>Pseudomonadota</taxon>
        <taxon>Gammaproteobacteria</taxon>
        <taxon>Alteromonadales</taxon>
        <taxon>Pseudoalteromonadaceae</taxon>
        <taxon>Pseudoalteromonas</taxon>
    </lineage>
</organism>
<gene>
    <name evidence="2" type="ORF">TW72_09225</name>
</gene>
<name>A0A0F4PXY3_9GAMM</name>
<dbReference type="InterPro" id="IPR029058">
    <property type="entry name" value="AB_hydrolase_fold"/>
</dbReference>
<feature type="chain" id="PRO_5002474523" description="Alpha/beta hydrolase" evidence="1">
    <location>
        <begin position="20"/>
        <end position="309"/>
    </location>
</feature>
<dbReference type="SUPFAM" id="SSF53474">
    <property type="entry name" value="alpha/beta-Hydrolases"/>
    <property type="match status" value="1"/>
</dbReference>
<dbReference type="Proteomes" id="UP000033664">
    <property type="component" value="Unassembled WGS sequence"/>
</dbReference>
<dbReference type="AlphaFoldDB" id="A0A0F4PXY3"/>
<sequence length="309" mass="34675">MRQKIFCLLFFIVSSNLCAADLVVEVPANPEKGFFYPFFLKVPEATETNYLIVETNNTGKVSDDLNIHRKSARKAVLGNALGPWVSKKLKAPILVPSFPRPEKDWEMYTHSLDRDTMLVESGKLKRIDLQLLAMINEAKSVLETHSITVNEKVIMTGFSASGTFANRFSLLHPESLQVVVAGGLNGILMVPSSSLSGEELNYPLGINDFEEITGRAFKKEQWAALPQLLFMGENDTNDSAKFDDAYSDSEKATIYSVLGKIMQPNRWKSCQNEYLRQNANVTFRTYENIGHGTDLRIHNDVLAFISENI</sequence>
<evidence type="ECO:0008006" key="4">
    <source>
        <dbReference type="Google" id="ProtNLM"/>
    </source>
</evidence>
<dbReference type="EMBL" id="JXXZ01000007">
    <property type="protein sequence ID" value="KJY99801.1"/>
    <property type="molecule type" value="Genomic_DNA"/>
</dbReference>
<protein>
    <recommendedName>
        <fullName evidence="4">Alpha/beta hydrolase</fullName>
    </recommendedName>
</protein>